<comment type="caution">
    <text evidence="1">The sequence shown here is derived from an EMBL/GenBank/DDBJ whole genome shotgun (WGS) entry which is preliminary data.</text>
</comment>
<dbReference type="RefSeq" id="WP_136566406.1">
    <property type="nucleotide sequence ID" value="NZ_SNTZ01000004.1"/>
</dbReference>
<keyword evidence="2" id="KW-1185">Reference proteome</keyword>
<name>A0A4S8RL05_9FLAO</name>
<dbReference type="Proteomes" id="UP000310406">
    <property type="component" value="Unassembled WGS sequence"/>
</dbReference>
<organism evidence="1 2">
    <name type="scientific">Flagellimonas alvinocaridis</name>
    <dbReference type="NCBI Taxonomy" id="2530200"/>
    <lineage>
        <taxon>Bacteria</taxon>
        <taxon>Pseudomonadati</taxon>
        <taxon>Bacteroidota</taxon>
        <taxon>Flavobacteriia</taxon>
        <taxon>Flavobacteriales</taxon>
        <taxon>Flavobacteriaceae</taxon>
        <taxon>Flagellimonas</taxon>
    </lineage>
</organism>
<protein>
    <submittedName>
        <fullName evidence="1">Uncharacterized protein</fullName>
    </submittedName>
</protein>
<reference evidence="1 2" key="1">
    <citation type="submission" date="2019-03" db="EMBL/GenBank/DDBJ databases">
        <title>Muricauda SCR12 sp.nov, a marine bacterium isolated from Pacific Ocean:the Okinawa trough.</title>
        <authorList>
            <person name="Liu L."/>
        </authorList>
    </citation>
    <scope>NUCLEOTIDE SEQUENCE [LARGE SCALE GENOMIC DNA]</scope>
    <source>
        <strain evidence="1 2">SCR12</strain>
    </source>
</reference>
<dbReference type="EMBL" id="SNTZ01000004">
    <property type="protein sequence ID" value="THV59158.1"/>
    <property type="molecule type" value="Genomic_DNA"/>
</dbReference>
<evidence type="ECO:0000313" key="1">
    <source>
        <dbReference type="EMBL" id="THV59158.1"/>
    </source>
</evidence>
<proteinExistence type="predicted"/>
<accession>A0A4S8RL05</accession>
<evidence type="ECO:0000313" key="2">
    <source>
        <dbReference type="Proteomes" id="UP000310406"/>
    </source>
</evidence>
<sequence length="481" mass="50601">MKTHIIYWAIGLLMINTLSGQVKIGDNPQSIHPASILELESNTGALVISRVTTAEMNNIIPLDGAMVYNIEEDCLHYYNGTEWVNLCEDNRITFSTLALFNPTSRDSTVVITSEDTPDGINYNFEVNKITSENIANNTVLREDLSFGIIGQQQLQDGAVTNPKLDKANIPLSGFGIPTADVSMGNAARITNLVNPTAPQDAATMSYVDARADDDITGVIFTPATNQLTVNEGTTTFSADLSALEESADIATNTANITANTTAINDHIADDLDLDITNEIQNIEEVLADGNNANGAVITGLGTPTVATDAATKAYVDTEITNNAADGTETSVNGAGINVVTGDGSTGNPYVVTGTEAQDLADVIAIDPSAGNSRITNVLDPTDPQDAATMSYVDTFAEEIALSAQVPTGTGVAGAYTINNAAIAANSIIQLTVEQNTVGNPVMIQLTNQVAGSFSVQIYEFIAPGFVPTAANANWQYIVVNP</sequence>
<dbReference type="AlphaFoldDB" id="A0A4S8RL05"/>
<gene>
    <name evidence="1" type="ORF">EZV76_10000</name>
</gene>
<dbReference type="OrthoDB" id="9808953at2"/>